<protein>
    <submittedName>
        <fullName evidence="1">Uncharacterized protein</fullName>
    </submittedName>
</protein>
<dbReference type="EMBL" id="VSSQ01081849">
    <property type="protein sequence ID" value="MPN30652.1"/>
    <property type="molecule type" value="Genomic_DNA"/>
</dbReference>
<sequence>MKFASAGNLYSVRTAYILHSQGRIGLCLTLYPGLELPESYGVSVLTCKGACVDKKEHRHRRLLDIKRMEDLP</sequence>
<name>A0A645GX87_9ZZZZ</name>
<accession>A0A645GX87</accession>
<proteinExistence type="predicted"/>
<dbReference type="AlphaFoldDB" id="A0A645GX87"/>
<evidence type="ECO:0000313" key="1">
    <source>
        <dbReference type="EMBL" id="MPN30652.1"/>
    </source>
</evidence>
<organism evidence="1">
    <name type="scientific">bioreactor metagenome</name>
    <dbReference type="NCBI Taxonomy" id="1076179"/>
    <lineage>
        <taxon>unclassified sequences</taxon>
        <taxon>metagenomes</taxon>
        <taxon>ecological metagenomes</taxon>
    </lineage>
</organism>
<comment type="caution">
    <text evidence="1">The sequence shown here is derived from an EMBL/GenBank/DDBJ whole genome shotgun (WGS) entry which is preliminary data.</text>
</comment>
<reference evidence="1" key="1">
    <citation type="submission" date="2019-08" db="EMBL/GenBank/DDBJ databases">
        <authorList>
            <person name="Kucharzyk K."/>
            <person name="Murdoch R.W."/>
            <person name="Higgins S."/>
            <person name="Loffler F."/>
        </authorList>
    </citation>
    <scope>NUCLEOTIDE SEQUENCE</scope>
</reference>
<gene>
    <name evidence="1" type="ORF">SDC9_178123</name>
</gene>